<reference evidence="3" key="1">
    <citation type="submission" date="2017-09" db="EMBL/GenBank/DDBJ databases">
        <title>Depth-based differentiation of microbial function through sediment-hosted aquifers and enrichment of novel symbionts in the deep terrestrial subsurface.</title>
        <authorList>
            <person name="Probst A.J."/>
            <person name="Ladd B."/>
            <person name="Jarett J.K."/>
            <person name="Geller-Mcgrath D.E."/>
            <person name="Sieber C.M.K."/>
            <person name="Emerson J.B."/>
            <person name="Anantharaman K."/>
            <person name="Thomas B.C."/>
            <person name="Malmstrom R."/>
            <person name="Stieglmeier M."/>
            <person name="Klingl A."/>
            <person name="Woyke T."/>
            <person name="Ryan C.M."/>
            <person name="Banfield J.F."/>
        </authorList>
    </citation>
    <scope>NUCLEOTIDE SEQUENCE [LARGE SCALE GENOMIC DNA]</scope>
</reference>
<evidence type="ECO:0000313" key="2">
    <source>
        <dbReference type="EMBL" id="PIZ65646.1"/>
    </source>
</evidence>
<dbReference type="AlphaFoldDB" id="A0A2M7U4N3"/>
<comment type="caution">
    <text evidence="2">The sequence shown here is derived from an EMBL/GenBank/DDBJ whole genome shotgun (WGS) entry which is preliminary data.</text>
</comment>
<gene>
    <name evidence="2" type="ORF">COY14_01960</name>
</gene>
<organism evidence="2 3">
    <name type="scientific">Candidatus Roizmanbacteria bacterium CG_4_10_14_0_2_um_filter_36_9</name>
    <dbReference type="NCBI Taxonomy" id="1974823"/>
    <lineage>
        <taxon>Bacteria</taxon>
        <taxon>Candidatus Roizmaniibacteriota</taxon>
    </lineage>
</organism>
<accession>A0A2M7U4N3</accession>
<proteinExistence type="predicted"/>
<keyword evidence="1" id="KW-1133">Transmembrane helix</keyword>
<evidence type="ECO:0000256" key="1">
    <source>
        <dbReference type="SAM" id="Phobius"/>
    </source>
</evidence>
<evidence type="ECO:0000313" key="3">
    <source>
        <dbReference type="Proteomes" id="UP000230027"/>
    </source>
</evidence>
<name>A0A2M7U4N3_9BACT</name>
<protein>
    <recommendedName>
        <fullName evidence="4">Cohesin domain-containing protein</fullName>
    </recommendedName>
</protein>
<evidence type="ECO:0008006" key="4">
    <source>
        <dbReference type="Google" id="ProtNLM"/>
    </source>
</evidence>
<keyword evidence="1" id="KW-0812">Transmembrane</keyword>
<keyword evidence="1" id="KW-0472">Membrane</keyword>
<feature type="non-terminal residue" evidence="2">
    <location>
        <position position="152"/>
    </location>
</feature>
<feature type="transmembrane region" description="Helical" evidence="1">
    <location>
        <begin position="20"/>
        <end position="38"/>
    </location>
</feature>
<sequence>MVKKIKSLKKFFKYFTNKKLIFIVFIAITSILGLLWYINNYAYKSKATGDSITVDLHGPNTNPKIGEYFTVKLKAFEYGYEIVAVEIFLKFDKTKLSYNGFEDPSEYFEDDDPQNSDGKPVIITDEILDYDDTHFVEHLILLRTGNLPSMIG</sequence>
<dbReference type="EMBL" id="PFOD01000042">
    <property type="protein sequence ID" value="PIZ65646.1"/>
    <property type="molecule type" value="Genomic_DNA"/>
</dbReference>
<dbReference type="Proteomes" id="UP000230027">
    <property type="component" value="Unassembled WGS sequence"/>
</dbReference>